<dbReference type="GO" id="GO:0016853">
    <property type="term" value="F:isomerase activity"/>
    <property type="evidence" value="ECO:0007669"/>
    <property type="project" value="UniProtKB-KW"/>
</dbReference>
<evidence type="ECO:0000256" key="1">
    <source>
        <dbReference type="ARBA" id="ARBA00008270"/>
    </source>
</evidence>
<dbReference type="Gene3D" id="3.10.310.10">
    <property type="entry name" value="Diaminopimelate Epimerase, Chain A, domain 1"/>
    <property type="match status" value="2"/>
</dbReference>
<accession>A0A2M9Q904</accession>
<sequence length="289" mass="31839">MKLKVYTLNSFAKSIEGGNPAGVVLRADYLSDEDMKKIAGIIGFSETAFVMKSDLADFKVRFFTPNEEVDLCGHATIAAFYTLSSQGYIKPGKYSQETKAGILNVEVMEDLSIMMDQNTPSYYEIIDKEEIADSLNITIDEMLGDLPVQIVSTGLRDILVPIRNLDILNSIKPDFEKVKNISSKHNTIGYHIFTLESLNGSIAHCRNLAPLYGIPEESATGTSNGALSCYLYKYGQIKLENVINISVEQGYSMKKPSEIVIALTTQGKEIIEVKVGGKALNLSETEVEI</sequence>
<organism evidence="4 5">
    <name type="scientific">Lysinibacillus xylanilyticus</name>
    <dbReference type="NCBI Taxonomy" id="582475"/>
    <lineage>
        <taxon>Bacteria</taxon>
        <taxon>Bacillati</taxon>
        <taxon>Bacillota</taxon>
        <taxon>Bacilli</taxon>
        <taxon>Bacillales</taxon>
        <taxon>Bacillaceae</taxon>
        <taxon>Lysinibacillus</taxon>
    </lineage>
</organism>
<name>A0A2M9Q904_9BACI</name>
<dbReference type="PANTHER" id="PTHR13774">
    <property type="entry name" value="PHENAZINE BIOSYNTHESIS PROTEIN"/>
    <property type="match status" value="1"/>
</dbReference>
<keyword evidence="2" id="KW-0413">Isomerase</keyword>
<dbReference type="PANTHER" id="PTHR13774:SF39">
    <property type="entry name" value="BIOSYNTHESIS PROTEIN, PUTATIVE-RELATED"/>
    <property type="match status" value="1"/>
</dbReference>
<evidence type="ECO:0000256" key="3">
    <source>
        <dbReference type="PIRSR" id="PIRSR016184-1"/>
    </source>
</evidence>
<dbReference type="AlphaFoldDB" id="A0A2M9Q904"/>
<reference evidence="4 5" key="1">
    <citation type="submission" date="2017-11" db="EMBL/GenBank/DDBJ databases">
        <title>Bacterial isolate from king chilli rhizosphere.</title>
        <authorList>
            <person name="Takhelmayum P."/>
            <person name="Sarangthem I."/>
        </authorList>
    </citation>
    <scope>NUCLEOTIDE SEQUENCE [LARGE SCALE GENOMIC DNA]</scope>
    <source>
        <strain evidence="5">t26</strain>
    </source>
</reference>
<dbReference type="GO" id="GO:0005737">
    <property type="term" value="C:cytoplasm"/>
    <property type="evidence" value="ECO:0007669"/>
    <property type="project" value="TreeGrafter"/>
</dbReference>
<dbReference type="InterPro" id="IPR003719">
    <property type="entry name" value="Phenazine_PhzF-like"/>
</dbReference>
<comment type="caution">
    <text evidence="4">The sequence shown here is derived from an EMBL/GenBank/DDBJ whole genome shotgun (WGS) entry which is preliminary data.</text>
</comment>
<dbReference type="Pfam" id="PF02567">
    <property type="entry name" value="PhzC-PhzF"/>
    <property type="match status" value="1"/>
</dbReference>
<dbReference type="NCBIfam" id="TIGR00654">
    <property type="entry name" value="PhzF_family"/>
    <property type="match status" value="1"/>
</dbReference>
<feature type="active site" evidence="3">
    <location>
        <position position="46"/>
    </location>
</feature>
<dbReference type="EMBL" id="PHQY01000333">
    <property type="protein sequence ID" value="PJO44512.1"/>
    <property type="molecule type" value="Genomic_DNA"/>
</dbReference>
<evidence type="ECO:0000313" key="5">
    <source>
        <dbReference type="Proteomes" id="UP000232101"/>
    </source>
</evidence>
<dbReference type="Proteomes" id="UP000232101">
    <property type="component" value="Unassembled WGS sequence"/>
</dbReference>
<dbReference type="PIRSF" id="PIRSF016184">
    <property type="entry name" value="PhzC_PhzF"/>
    <property type="match status" value="1"/>
</dbReference>
<evidence type="ECO:0000256" key="2">
    <source>
        <dbReference type="ARBA" id="ARBA00023235"/>
    </source>
</evidence>
<comment type="similarity">
    <text evidence="1">Belongs to the PhzF family.</text>
</comment>
<evidence type="ECO:0000313" key="4">
    <source>
        <dbReference type="EMBL" id="PJO44512.1"/>
    </source>
</evidence>
<dbReference type="SUPFAM" id="SSF54506">
    <property type="entry name" value="Diaminopimelate epimerase-like"/>
    <property type="match status" value="1"/>
</dbReference>
<protein>
    <submittedName>
        <fullName evidence="4">PhzF family phenazine biosynthesis protein</fullName>
    </submittedName>
</protein>
<gene>
    <name evidence="4" type="ORF">CWD94_06275</name>
</gene>
<proteinExistence type="inferred from homology"/>
<dbReference type="RefSeq" id="WP_100542567.1">
    <property type="nucleotide sequence ID" value="NZ_PHQY01000333.1"/>
</dbReference>